<comment type="caution">
    <text evidence="2">The sequence shown here is derived from an EMBL/GenBank/DDBJ whole genome shotgun (WGS) entry which is preliminary data.</text>
</comment>
<organism evidence="2 3">
    <name type="scientific">Mycena metata</name>
    <dbReference type="NCBI Taxonomy" id="1033252"/>
    <lineage>
        <taxon>Eukaryota</taxon>
        <taxon>Fungi</taxon>
        <taxon>Dikarya</taxon>
        <taxon>Basidiomycota</taxon>
        <taxon>Agaricomycotina</taxon>
        <taxon>Agaricomycetes</taxon>
        <taxon>Agaricomycetidae</taxon>
        <taxon>Agaricales</taxon>
        <taxon>Marasmiineae</taxon>
        <taxon>Mycenaceae</taxon>
        <taxon>Mycena</taxon>
    </lineage>
</organism>
<evidence type="ECO:0000313" key="3">
    <source>
        <dbReference type="Proteomes" id="UP001215598"/>
    </source>
</evidence>
<gene>
    <name evidence="2" type="ORF">B0H16DRAFT_1729586</name>
</gene>
<evidence type="ECO:0000313" key="2">
    <source>
        <dbReference type="EMBL" id="KAJ7739200.1"/>
    </source>
</evidence>
<evidence type="ECO:0000256" key="1">
    <source>
        <dbReference type="SAM" id="SignalP"/>
    </source>
</evidence>
<feature type="signal peptide" evidence="1">
    <location>
        <begin position="1"/>
        <end position="18"/>
    </location>
</feature>
<feature type="chain" id="PRO_5041969677" evidence="1">
    <location>
        <begin position="19"/>
        <end position="239"/>
    </location>
</feature>
<keyword evidence="1" id="KW-0732">Signal</keyword>
<proteinExistence type="predicted"/>
<sequence>MLAILLLYTLALFSTALSISINNTLYLISNAERPSRRRPGLTPVGMDRAKSCIPSVFGALDLGLIVVCTPDIKTNICIPANTTAAPLAASLGLVPDTSCSTGDDADVDCIGDLLREYATKSTQSILVIWDSNDMDDLLENLNLELAENNDGIDTGEDDEDDLAIYADIILIKNKKKHIIEASMNCTGIDGQAAGSFYVACAVRLWLFIYNLVPSPPLSFGLSLFVSRTSHSAFVPLRVR</sequence>
<protein>
    <submittedName>
        <fullName evidence="2">Uncharacterized protein</fullName>
    </submittedName>
</protein>
<dbReference type="AlphaFoldDB" id="A0AAD7MYZ5"/>
<accession>A0AAD7MYZ5</accession>
<reference evidence="2" key="1">
    <citation type="submission" date="2023-03" db="EMBL/GenBank/DDBJ databases">
        <title>Massive genome expansion in bonnet fungi (Mycena s.s.) driven by repeated elements and novel gene families across ecological guilds.</title>
        <authorList>
            <consortium name="Lawrence Berkeley National Laboratory"/>
            <person name="Harder C.B."/>
            <person name="Miyauchi S."/>
            <person name="Viragh M."/>
            <person name="Kuo A."/>
            <person name="Thoen E."/>
            <person name="Andreopoulos B."/>
            <person name="Lu D."/>
            <person name="Skrede I."/>
            <person name="Drula E."/>
            <person name="Henrissat B."/>
            <person name="Morin E."/>
            <person name="Kohler A."/>
            <person name="Barry K."/>
            <person name="LaButti K."/>
            <person name="Morin E."/>
            <person name="Salamov A."/>
            <person name="Lipzen A."/>
            <person name="Mereny Z."/>
            <person name="Hegedus B."/>
            <person name="Baldrian P."/>
            <person name="Stursova M."/>
            <person name="Weitz H."/>
            <person name="Taylor A."/>
            <person name="Grigoriev I.V."/>
            <person name="Nagy L.G."/>
            <person name="Martin F."/>
            <person name="Kauserud H."/>
        </authorList>
    </citation>
    <scope>NUCLEOTIDE SEQUENCE</scope>
    <source>
        <strain evidence="2">CBHHK182m</strain>
    </source>
</reference>
<dbReference type="Proteomes" id="UP001215598">
    <property type="component" value="Unassembled WGS sequence"/>
</dbReference>
<keyword evidence="3" id="KW-1185">Reference proteome</keyword>
<dbReference type="EMBL" id="JARKIB010000108">
    <property type="protein sequence ID" value="KAJ7739200.1"/>
    <property type="molecule type" value="Genomic_DNA"/>
</dbReference>
<name>A0AAD7MYZ5_9AGAR</name>